<organism evidence="2 3">
    <name type="scientific">Streptomyces shenzhenensis</name>
    <dbReference type="NCBI Taxonomy" id="943815"/>
    <lineage>
        <taxon>Bacteria</taxon>
        <taxon>Bacillati</taxon>
        <taxon>Actinomycetota</taxon>
        <taxon>Actinomycetes</taxon>
        <taxon>Kitasatosporales</taxon>
        <taxon>Streptomycetaceae</taxon>
        <taxon>Streptomyces</taxon>
    </lineage>
</organism>
<dbReference type="RefSeq" id="WP_121891495.1">
    <property type="nucleotide sequence ID" value="NZ_PENI01000014.1"/>
</dbReference>
<protein>
    <submittedName>
        <fullName evidence="2">Xylose isomerase</fullName>
    </submittedName>
</protein>
<keyword evidence="2" id="KW-0413">Isomerase</keyword>
<dbReference type="SUPFAM" id="SSF51658">
    <property type="entry name" value="Xylose isomerase-like"/>
    <property type="match status" value="1"/>
</dbReference>
<dbReference type="EMBL" id="PENI01000014">
    <property type="protein sequence ID" value="RMB83869.1"/>
    <property type="molecule type" value="Genomic_DNA"/>
</dbReference>
<keyword evidence="3" id="KW-1185">Reference proteome</keyword>
<evidence type="ECO:0000313" key="3">
    <source>
        <dbReference type="Proteomes" id="UP000270471"/>
    </source>
</evidence>
<dbReference type="PANTHER" id="PTHR12110:SF21">
    <property type="entry name" value="XYLOSE ISOMERASE-LIKE TIM BARREL DOMAIN-CONTAINING PROTEIN"/>
    <property type="match status" value="1"/>
</dbReference>
<dbReference type="GO" id="GO:0016853">
    <property type="term" value="F:isomerase activity"/>
    <property type="evidence" value="ECO:0007669"/>
    <property type="project" value="UniProtKB-KW"/>
</dbReference>
<reference evidence="2 3" key="1">
    <citation type="submission" date="2017-11" db="EMBL/GenBank/DDBJ databases">
        <title>Draft genome of actinobacteria isolated from guarana (Paullinia cupana (Mart.) Ducke.</title>
        <authorList>
            <person name="Siqueira K.A."/>
            <person name="Liotti R.G."/>
            <person name="Mendes T.A.O."/>
            <person name="Soares M.A."/>
        </authorList>
    </citation>
    <scope>NUCLEOTIDE SEQUENCE [LARGE SCALE GENOMIC DNA]</scope>
    <source>
        <strain evidence="2 3">193</strain>
    </source>
</reference>
<dbReference type="OrthoDB" id="9801426at2"/>
<dbReference type="PANTHER" id="PTHR12110">
    <property type="entry name" value="HYDROXYPYRUVATE ISOMERASE"/>
    <property type="match status" value="1"/>
</dbReference>
<dbReference type="Gene3D" id="3.20.20.150">
    <property type="entry name" value="Divalent-metal-dependent TIM barrel enzymes"/>
    <property type="match status" value="1"/>
</dbReference>
<sequence length="271" mass="29167">MTFRLAAQDGTLPGDCFQHRFEAAQRYGFDGIEIAVPVTGDNEDRLARIESAVQRGVQISSAVVASGPFIGELEPADRRRAVRHLSLLIDQLGSVGVPALVMPHSFGIASRHLPTSGPLPPAEEARLRAAETLGVLSERAAAAGVLVCLEPLNRYEDYAVNTLSEAAAVVEAAASPALAVVADTFHMSIEERDISRSLRSAARFLSHIQLGDSDRLEPGHGHFDWPVFLSTLAELSYDGWLAMECGLSGPPEHVLPHVSRLLRNGARRAEP</sequence>
<proteinExistence type="predicted"/>
<feature type="domain" description="Xylose isomerase-like TIM barrel" evidence="1">
    <location>
        <begin position="21"/>
        <end position="263"/>
    </location>
</feature>
<gene>
    <name evidence="2" type="ORF">CTZ28_22515</name>
</gene>
<dbReference type="AlphaFoldDB" id="A0A3M0ICA2"/>
<comment type="caution">
    <text evidence="2">The sequence shown here is derived from an EMBL/GenBank/DDBJ whole genome shotgun (WGS) entry which is preliminary data.</text>
</comment>
<dbReference type="InterPro" id="IPR050312">
    <property type="entry name" value="IolE/XylAMocC-like"/>
</dbReference>
<evidence type="ECO:0000313" key="2">
    <source>
        <dbReference type="EMBL" id="RMB83869.1"/>
    </source>
</evidence>
<dbReference type="InterPro" id="IPR013022">
    <property type="entry name" value="Xyl_isomerase-like_TIM-brl"/>
</dbReference>
<evidence type="ECO:0000259" key="1">
    <source>
        <dbReference type="Pfam" id="PF01261"/>
    </source>
</evidence>
<dbReference type="Proteomes" id="UP000270471">
    <property type="component" value="Unassembled WGS sequence"/>
</dbReference>
<name>A0A3M0ICA2_9ACTN</name>
<dbReference type="InterPro" id="IPR036237">
    <property type="entry name" value="Xyl_isomerase-like_sf"/>
</dbReference>
<accession>A0A3M0ICA2</accession>
<dbReference type="Pfam" id="PF01261">
    <property type="entry name" value="AP_endonuc_2"/>
    <property type="match status" value="1"/>
</dbReference>